<dbReference type="EMBL" id="DS027696">
    <property type="protein sequence ID" value="EAW17366.1"/>
    <property type="molecule type" value="Genomic_DNA"/>
</dbReference>
<reference evidence="3" key="1">
    <citation type="journal article" date="2008" name="PLoS Genet.">
        <title>Genomic islands in the pathogenic filamentous fungus Aspergillus fumigatus.</title>
        <authorList>
            <person name="Fedorova N.D."/>
            <person name="Khaldi N."/>
            <person name="Joardar V.S."/>
            <person name="Maiti R."/>
            <person name="Amedeo P."/>
            <person name="Anderson M.J."/>
            <person name="Crabtree J."/>
            <person name="Silva J.C."/>
            <person name="Badger J.H."/>
            <person name="Albarraq A."/>
            <person name="Angiuoli S."/>
            <person name="Bussey H."/>
            <person name="Bowyer P."/>
            <person name="Cotty P.J."/>
            <person name="Dyer P.S."/>
            <person name="Egan A."/>
            <person name="Galens K."/>
            <person name="Fraser-Liggett C.M."/>
            <person name="Haas B.J."/>
            <person name="Inman J.M."/>
            <person name="Kent R."/>
            <person name="Lemieux S."/>
            <person name="Malavazi I."/>
            <person name="Orvis J."/>
            <person name="Roemer T."/>
            <person name="Ronning C.M."/>
            <person name="Sundaram J.P."/>
            <person name="Sutton G."/>
            <person name="Turner G."/>
            <person name="Venter J.C."/>
            <person name="White O.R."/>
            <person name="Whitty B.R."/>
            <person name="Youngman P."/>
            <person name="Wolfe K.H."/>
            <person name="Goldman G.H."/>
            <person name="Wortman J.R."/>
            <person name="Jiang B."/>
            <person name="Denning D.W."/>
            <person name="Nierman W.C."/>
        </authorList>
    </citation>
    <scope>NUCLEOTIDE SEQUENCE [LARGE SCALE GENOMIC DNA]</scope>
    <source>
        <strain evidence="3">ATCC 1020 / DSM 3700 / CBS 544.65 / FGSC A1164 / JCM 1740 / NRRL 181 / WB 181</strain>
    </source>
</reference>
<dbReference type="STRING" id="331117.A1DDA9"/>
<accession>A1DDA9</accession>
<dbReference type="VEuPathDB" id="FungiDB:NFIA_072810"/>
<proteinExistence type="predicted"/>
<dbReference type="GeneID" id="4586248"/>
<dbReference type="OrthoDB" id="4201296at2759"/>
<evidence type="ECO:0000256" key="1">
    <source>
        <dbReference type="SAM" id="MobiDB-lite"/>
    </source>
</evidence>
<evidence type="ECO:0000313" key="3">
    <source>
        <dbReference type="Proteomes" id="UP000006702"/>
    </source>
</evidence>
<dbReference type="eggNOG" id="ENOG502RNX8">
    <property type="taxonomic scope" value="Eukaryota"/>
</dbReference>
<keyword evidence="3" id="KW-1185">Reference proteome</keyword>
<sequence>MLLSNSIPAPSVRWEICVSDKVIRNRRKNSKPRKFRIIGCMFILFNMPSKFIEILDPSDNLRFSDSDVRLEDVLADHEAIVTRPRSATKTSDRSDRDNSSSPAQRWKRLSTILIMPRRPSTS</sequence>
<evidence type="ECO:0000313" key="2">
    <source>
        <dbReference type="EMBL" id="EAW17366.1"/>
    </source>
</evidence>
<feature type="region of interest" description="Disordered" evidence="1">
    <location>
        <begin position="81"/>
        <end position="106"/>
    </location>
</feature>
<dbReference type="HOGENOM" id="CLU_2027334_0_0_1"/>
<name>A1DDA9_NEOFI</name>
<gene>
    <name evidence="2" type="ORF">NFIA_072810</name>
</gene>
<dbReference type="AlphaFoldDB" id="A1DDA9"/>
<protein>
    <submittedName>
        <fullName evidence="2">Uncharacterized protein</fullName>
    </submittedName>
</protein>
<dbReference type="Proteomes" id="UP000006702">
    <property type="component" value="Unassembled WGS sequence"/>
</dbReference>
<dbReference type="RefSeq" id="XP_001259263.1">
    <property type="nucleotide sequence ID" value="XM_001259262.1"/>
</dbReference>
<organism evidence="2 3">
    <name type="scientific">Neosartorya fischeri (strain ATCC 1020 / DSM 3700 / CBS 544.65 / FGSC A1164 / JCM 1740 / NRRL 181 / WB 181)</name>
    <name type="common">Aspergillus fischerianus</name>
    <dbReference type="NCBI Taxonomy" id="331117"/>
    <lineage>
        <taxon>Eukaryota</taxon>
        <taxon>Fungi</taxon>
        <taxon>Dikarya</taxon>
        <taxon>Ascomycota</taxon>
        <taxon>Pezizomycotina</taxon>
        <taxon>Eurotiomycetes</taxon>
        <taxon>Eurotiomycetidae</taxon>
        <taxon>Eurotiales</taxon>
        <taxon>Aspergillaceae</taxon>
        <taxon>Aspergillus</taxon>
        <taxon>Aspergillus subgen. Fumigati</taxon>
    </lineage>
</organism>
<dbReference type="KEGG" id="nfi:NFIA_072810"/>